<evidence type="ECO:0000256" key="1">
    <source>
        <dbReference type="ARBA" id="ARBA00022729"/>
    </source>
</evidence>
<dbReference type="Pfam" id="PF18962">
    <property type="entry name" value="Por_Secre_tail"/>
    <property type="match status" value="1"/>
</dbReference>
<dbReference type="AlphaFoldDB" id="A0A3L9YZU8"/>
<dbReference type="InterPro" id="IPR026444">
    <property type="entry name" value="Secre_tail"/>
</dbReference>
<keyword evidence="5" id="KW-1185">Reference proteome</keyword>
<dbReference type="EMBL" id="REFC01000011">
    <property type="protein sequence ID" value="RMA66231.1"/>
    <property type="molecule type" value="Genomic_DNA"/>
</dbReference>
<gene>
    <name evidence="4" type="ORF">BXY75_0651</name>
</gene>
<comment type="caution">
    <text evidence="4">The sequence shown here is derived from an EMBL/GenBank/DDBJ whole genome shotgun (WGS) entry which is preliminary data.</text>
</comment>
<dbReference type="RefSeq" id="WP_121906239.1">
    <property type="nucleotide sequence ID" value="NZ_REFC01000011.1"/>
</dbReference>
<proteinExistence type="predicted"/>
<dbReference type="NCBIfam" id="TIGR04183">
    <property type="entry name" value="Por_Secre_tail"/>
    <property type="match status" value="1"/>
</dbReference>
<sequence>MKKIVLVSILLLANLAFAQEILDDWTISKVVIDGTEYQAPNNNETSNFILLIYWDWDVYVFYNHHCGNISQSAHWFTDDTIFLYGLEYYPSNCSNNENNIFSDQHFGIYLDDVDKAYSYEVSTTTSGDRQLTIINDFGSQAIYLAPALGLQENNRVSFTIFPNPVAETLFVTSENLPIENLTVYNLSGQAVLSENENVKELNVSSLPAGLYFIEITSEARKQIQKFVKQ</sequence>
<dbReference type="OrthoDB" id="1433593at2"/>
<evidence type="ECO:0000259" key="3">
    <source>
        <dbReference type="Pfam" id="PF18962"/>
    </source>
</evidence>
<reference evidence="4 5" key="1">
    <citation type="submission" date="2018-10" db="EMBL/GenBank/DDBJ databases">
        <title>Genomic Encyclopedia of Archaeal and Bacterial Type Strains, Phase II (KMG-II): from individual species to whole genera.</title>
        <authorList>
            <person name="Goeker M."/>
        </authorList>
    </citation>
    <scope>NUCLEOTIDE SEQUENCE [LARGE SCALE GENOMIC DNA]</scope>
    <source>
        <strain evidence="4 5">DSM 23424</strain>
    </source>
</reference>
<keyword evidence="1 2" id="KW-0732">Signal</keyword>
<feature type="signal peptide" evidence="2">
    <location>
        <begin position="1"/>
        <end position="18"/>
    </location>
</feature>
<evidence type="ECO:0000313" key="4">
    <source>
        <dbReference type="EMBL" id="RMA66231.1"/>
    </source>
</evidence>
<evidence type="ECO:0000313" key="5">
    <source>
        <dbReference type="Proteomes" id="UP000271339"/>
    </source>
</evidence>
<name>A0A3L9YZU8_9FLAO</name>
<protein>
    <submittedName>
        <fullName evidence="4">Putative secreted protein (Por secretion system target)</fullName>
    </submittedName>
</protein>
<feature type="domain" description="Secretion system C-terminal sorting" evidence="3">
    <location>
        <begin position="160"/>
        <end position="227"/>
    </location>
</feature>
<evidence type="ECO:0000256" key="2">
    <source>
        <dbReference type="SAM" id="SignalP"/>
    </source>
</evidence>
<accession>A0A3L9YZU8</accession>
<feature type="chain" id="PRO_5018014182" evidence="2">
    <location>
        <begin position="19"/>
        <end position="229"/>
    </location>
</feature>
<dbReference type="Proteomes" id="UP000271339">
    <property type="component" value="Unassembled WGS sequence"/>
</dbReference>
<organism evidence="4 5">
    <name type="scientific">Ulvibacter antarcticus</name>
    <dbReference type="NCBI Taxonomy" id="442714"/>
    <lineage>
        <taxon>Bacteria</taxon>
        <taxon>Pseudomonadati</taxon>
        <taxon>Bacteroidota</taxon>
        <taxon>Flavobacteriia</taxon>
        <taxon>Flavobacteriales</taxon>
        <taxon>Flavobacteriaceae</taxon>
        <taxon>Ulvibacter</taxon>
    </lineage>
</organism>